<sequence length="81" mass="8786">MNNSTKYTLSFVLIFLGLAIAIFGGSTLGSFIITDIIIHKMLNVQGNLGTLDLVVRITLIVVGFFISGIGAVLFRKLNKNK</sequence>
<dbReference type="KEGG" id="eri:EEI45_03840"/>
<feature type="transmembrane region" description="Helical" evidence="1">
    <location>
        <begin position="12"/>
        <end position="33"/>
    </location>
</feature>
<dbReference type="Proteomes" id="UP000278804">
    <property type="component" value="Chromosome"/>
</dbReference>
<name>A0A3S8RMC5_9FIRM</name>
<gene>
    <name evidence="2" type="ORF">EEI45_03840</name>
</gene>
<proteinExistence type="predicted"/>
<keyword evidence="1" id="KW-0812">Transmembrane</keyword>
<keyword evidence="3" id="KW-1185">Reference proteome</keyword>
<keyword evidence="1" id="KW-0472">Membrane</keyword>
<evidence type="ECO:0000313" key="2">
    <source>
        <dbReference type="EMBL" id="AZK44013.1"/>
    </source>
</evidence>
<evidence type="ECO:0000313" key="3">
    <source>
        <dbReference type="Proteomes" id="UP000278804"/>
    </source>
</evidence>
<reference evidence="2 3" key="1">
    <citation type="journal article" date="2020" name="Int. J. Syst. Evol. Microbiol.">
        <title>Description of Erysipelothrix piscisicarius sp. nov., an emergent fish pathogen, and assessment of virulence using a tiger barb (Puntigrus tetrazona) infection model.</title>
        <authorList>
            <person name="Pomaranski E.K."/>
            <person name="Griffin M.J."/>
            <person name="Camus A.C."/>
            <person name="Armwood A.R."/>
            <person name="Shelley J."/>
            <person name="Waldbieser G.C."/>
            <person name="LaFrentz B.R."/>
            <person name="Garcia J.C."/>
            <person name="Yanong R."/>
            <person name="Soto E."/>
        </authorList>
    </citation>
    <scope>NUCLEOTIDE SEQUENCE [LARGE SCALE GENOMIC DNA]</scope>
    <source>
        <strain evidence="2 3">15TAL0474</strain>
    </source>
</reference>
<protein>
    <submittedName>
        <fullName evidence="2">Uncharacterized protein</fullName>
    </submittedName>
</protein>
<organism evidence="2 3">
    <name type="scientific">Erysipelothrix piscisicarius</name>
    <dbReference type="NCBI Taxonomy" id="2485784"/>
    <lineage>
        <taxon>Bacteria</taxon>
        <taxon>Bacillati</taxon>
        <taxon>Bacillota</taxon>
        <taxon>Erysipelotrichia</taxon>
        <taxon>Erysipelotrichales</taxon>
        <taxon>Erysipelotrichaceae</taxon>
        <taxon>Erysipelothrix</taxon>
    </lineage>
</organism>
<dbReference type="RefSeq" id="WP_125164214.1">
    <property type="nucleotide sequence ID" value="NZ_CP034234.1"/>
</dbReference>
<feature type="transmembrane region" description="Helical" evidence="1">
    <location>
        <begin position="53"/>
        <end position="74"/>
    </location>
</feature>
<evidence type="ECO:0000256" key="1">
    <source>
        <dbReference type="SAM" id="Phobius"/>
    </source>
</evidence>
<dbReference type="AlphaFoldDB" id="A0A3S8RMC5"/>
<dbReference type="EMBL" id="CP034234">
    <property type="protein sequence ID" value="AZK44013.1"/>
    <property type="molecule type" value="Genomic_DNA"/>
</dbReference>
<keyword evidence="1" id="KW-1133">Transmembrane helix</keyword>
<accession>A0A3S8RMC5</accession>